<organism evidence="2 3">
    <name type="scientific">Immersiella caudata</name>
    <dbReference type="NCBI Taxonomy" id="314043"/>
    <lineage>
        <taxon>Eukaryota</taxon>
        <taxon>Fungi</taxon>
        <taxon>Dikarya</taxon>
        <taxon>Ascomycota</taxon>
        <taxon>Pezizomycotina</taxon>
        <taxon>Sordariomycetes</taxon>
        <taxon>Sordariomycetidae</taxon>
        <taxon>Sordariales</taxon>
        <taxon>Lasiosphaeriaceae</taxon>
        <taxon>Immersiella</taxon>
    </lineage>
</organism>
<dbReference type="EMBL" id="JAULSU010000002">
    <property type="protein sequence ID" value="KAK0626841.1"/>
    <property type="molecule type" value="Genomic_DNA"/>
</dbReference>
<accession>A0AA40C636</accession>
<evidence type="ECO:0000256" key="1">
    <source>
        <dbReference type="SAM" id="MobiDB-lite"/>
    </source>
</evidence>
<keyword evidence="3" id="KW-1185">Reference proteome</keyword>
<name>A0AA40C636_9PEZI</name>
<feature type="region of interest" description="Disordered" evidence="1">
    <location>
        <begin position="318"/>
        <end position="346"/>
    </location>
</feature>
<evidence type="ECO:0000313" key="3">
    <source>
        <dbReference type="Proteomes" id="UP001175000"/>
    </source>
</evidence>
<dbReference type="Proteomes" id="UP001175000">
    <property type="component" value="Unassembled WGS sequence"/>
</dbReference>
<proteinExistence type="predicted"/>
<gene>
    <name evidence="2" type="ORF">B0T14DRAFT_120456</name>
</gene>
<reference evidence="2" key="1">
    <citation type="submission" date="2023-06" db="EMBL/GenBank/DDBJ databases">
        <title>Genome-scale phylogeny and comparative genomics of the fungal order Sordariales.</title>
        <authorList>
            <consortium name="Lawrence Berkeley National Laboratory"/>
            <person name="Hensen N."/>
            <person name="Bonometti L."/>
            <person name="Westerberg I."/>
            <person name="Brannstrom I.O."/>
            <person name="Guillou S."/>
            <person name="Cros-Aarteil S."/>
            <person name="Calhoun S."/>
            <person name="Haridas S."/>
            <person name="Kuo A."/>
            <person name="Mondo S."/>
            <person name="Pangilinan J."/>
            <person name="Riley R."/>
            <person name="Labutti K."/>
            <person name="Andreopoulos B."/>
            <person name="Lipzen A."/>
            <person name="Chen C."/>
            <person name="Yanf M."/>
            <person name="Daum C."/>
            <person name="Ng V."/>
            <person name="Clum A."/>
            <person name="Steindorff A."/>
            <person name="Ohm R."/>
            <person name="Martin F."/>
            <person name="Silar P."/>
            <person name="Natvig D."/>
            <person name="Lalanne C."/>
            <person name="Gautier V."/>
            <person name="Ament-Velasquez S.L."/>
            <person name="Kruys A."/>
            <person name="Hutchinson M.I."/>
            <person name="Powell A.J."/>
            <person name="Barry K."/>
            <person name="Miller A.N."/>
            <person name="Grigoriev I.V."/>
            <person name="Debuchy R."/>
            <person name="Gladieux P."/>
            <person name="Thoren M.H."/>
            <person name="Johannesson H."/>
        </authorList>
    </citation>
    <scope>NUCLEOTIDE SEQUENCE</scope>
    <source>
        <strain evidence="2">CBS 606.72</strain>
    </source>
</reference>
<protein>
    <submittedName>
        <fullName evidence="2">Uncharacterized protein</fullName>
    </submittedName>
</protein>
<comment type="caution">
    <text evidence="2">The sequence shown here is derived from an EMBL/GenBank/DDBJ whole genome shotgun (WGS) entry which is preliminary data.</text>
</comment>
<sequence length="367" mass="39640">MICLSSGSGRVVSHSRQTLSDRASTACAAGELQNRIKGCLKPMIPIVAFSGRFAQRALHSSGLAERVNIVEAPSLILLAEHYALPRAGADETGNTVLDTVGVWLSVAIVVIGWRTKQPICVGAQDNPAKAQRKSSPHLLLSHGYSAAEGPPFAVSIARAPRGLTSAQWSRKKRGVRMKSIPLFTAVIGPSVSRSNVVSIRRNPCRDGRILEPAGEKAPWSTPLSPGRWRRPAPKAKNYPSLLPSCCTRIVYLSKLRCTRGVRKTDRKAPCNAANRASAGCRQHHAVPQRAGSPFVSFPLIYYTYLARRRWARRIQSVGPPTAAISQDSKTAGLEASSQDNSDPRVGPPLLAGQRYVLCYDHDSSAQG</sequence>
<dbReference type="AlphaFoldDB" id="A0AA40C636"/>
<feature type="compositionally biased region" description="Polar residues" evidence="1">
    <location>
        <begin position="323"/>
        <end position="340"/>
    </location>
</feature>
<evidence type="ECO:0000313" key="2">
    <source>
        <dbReference type="EMBL" id="KAK0626841.1"/>
    </source>
</evidence>